<evidence type="ECO:0000313" key="2">
    <source>
        <dbReference type="Proteomes" id="UP000502756"/>
    </source>
</evidence>
<reference evidence="1 2" key="1">
    <citation type="submission" date="2020-05" db="EMBL/GenBank/DDBJ databases">
        <title>Genome sequencing of Spirosoma sp. TS118.</title>
        <authorList>
            <person name="Lee J.-H."/>
            <person name="Jeong S."/>
            <person name="Zhao L."/>
            <person name="Jung J.-H."/>
            <person name="Kim M.-K."/>
            <person name="Lim S."/>
        </authorList>
    </citation>
    <scope>NUCLEOTIDE SEQUENCE [LARGE SCALE GENOMIC DNA]</scope>
    <source>
        <strain evidence="1 2">TS118</strain>
    </source>
</reference>
<sequence>MRGQRSAFFILSVSLVAVGLWTCQPEELAGTGPIGAEDPSNLPSYLPAPSLPPLSHPFTYQVPARQSPWPDYNASRIYDKVVGPTSVQESPTLQLEVRKEYGASIQIRDKVTNQPLINFYDLGRETGMTSYGGPRSFADDSPRWKNIGYNPLQAGDDGMNPSPILFHGFINGWIYTKAQCLSWAHQDARLLPFYYEQWVRLDGNKVHVRVRLTHERPDKTFYGAEEQEWPMMMINGARKVHFYNGSSPYTYDKTTVTDGIETKRSDGSYLLHQGTPFGLTEPWQAVEFGANPDGVPRLIGLYCSDYFWANYTVAGVAAAETWEGGNTHTYTSNRPMAHLDSDNTWHKEYTYIVGTEQEIRDYVYAQERINRPDFMFNLFNGRSGWVIIDGGFDQKEPFVTNNWQVTFTGKTENGLTNARGTKLVSPTGSWKASSFQDVYIRMAYSGRPGSPAQQQLRLTWLLNGQAPDGVDDTFPTQNRLRFPRGVRKPAEQSVPLTVFNDGKLHTYKISFAGHPMWKDIIQRFDINHPDTPSFVAPGEVITLAYFGYRNPGN</sequence>
<dbReference type="AlphaFoldDB" id="A0A6M5YAH8"/>
<accession>A0A6M5YAH8</accession>
<dbReference type="KEGG" id="stae:HNV11_13015"/>
<protein>
    <submittedName>
        <fullName evidence="1">Uncharacterized protein</fullName>
    </submittedName>
</protein>
<keyword evidence="2" id="KW-1185">Reference proteome</keyword>
<gene>
    <name evidence="1" type="ORF">HNV11_13015</name>
</gene>
<proteinExistence type="predicted"/>
<dbReference type="EMBL" id="CP053435">
    <property type="protein sequence ID" value="QJW90231.1"/>
    <property type="molecule type" value="Genomic_DNA"/>
</dbReference>
<evidence type="ECO:0000313" key="1">
    <source>
        <dbReference type="EMBL" id="QJW90231.1"/>
    </source>
</evidence>
<organism evidence="1 2">
    <name type="scientific">Spirosoma taeanense</name>
    <dbReference type="NCBI Taxonomy" id="2735870"/>
    <lineage>
        <taxon>Bacteria</taxon>
        <taxon>Pseudomonadati</taxon>
        <taxon>Bacteroidota</taxon>
        <taxon>Cytophagia</taxon>
        <taxon>Cytophagales</taxon>
        <taxon>Cytophagaceae</taxon>
        <taxon>Spirosoma</taxon>
    </lineage>
</organism>
<name>A0A6M5YAH8_9BACT</name>
<dbReference type="RefSeq" id="WP_171740076.1">
    <property type="nucleotide sequence ID" value="NZ_CP053435.1"/>
</dbReference>
<dbReference type="Proteomes" id="UP000502756">
    <property type="component" value="Chromosome"/>
</dbReference>